<dbReference type="AlphaFoldDB" id="A0A2G9RTR1"/>
<dbReference type="Proteomes" id="UP000228934">
    <property type="component" value="Unassembled WGS sequence"/>
</dbReference>
<gene>
    <name evidence="1" type="ORF">AB205_0154470</name>
</gene>
<reference evidence="2" key="1">
    <citation type="journal article" date="2017" name="Nat. Commun.">
        <title>The North American bullfrog draft genome provides insight into hormonal regulation of long noncoding RNA.</title>
        <authorList>
            <person name="Hammond S.A."/>
            <person name="Warren R.L."/>
            <person name="Vandervalk B.P."/>
            <person name="Kucuk E."/>
            <person name="Khan H."/>
            <person name="Gibb E.A."/>
            <person name="Pandoh P."/>
            <person name="Kirk H."/>
            <person name="Zhao Y."/>
            <person name="Jones M."/>
            <person name="Mungall A.J."/>
            <person name="Coope R."/>
            <person name="Pleasance S."/>
            <person name="Moore R.A."/>
            <person name="Holt R.A."/>
            <person name="Round J.M."/>
            <person name="Ohora S."/>
            <person name="Walle B.V."/>
            <person name="Veldhoen N."/>
            <person name="Helbing C.C."/>
            <person name="Birol I."/>
        </authorList>
    </citation>
    <scope>NUCLEOTIDE SEQUENCE [LARGE SCALE GENOMIC DNA]</scope>
</reference>
<accession>A0A2G9RTR1</accession>
<proteinExistence type="predicted"/>
<dbReference type="EMBL" id="KV931909">
    <property type="protein sequence ID" value="PIO31288.1"/>
    <property type="molecule type" value="Genomic_DNA"/>
</dbReference>
<evidence type="ECO:0000313" key="2">
    <source>
        <dbReference type="Proteomes" id="UP000228934"/>
    </source>
</evidence>
<name>A0A2G9RTR1_AQUCT</name>
<protein>
    <submittedName>
        <fullName evidence="1">Uncharacterized protein</fullName>
    </submittedName>
</protein>
<dbReference type="OrthoDB" id="103349at2759"/>
<keyword evidence="2" id="KW-1185">Reference proteome</keyword>
<organism evidence="1 2">
    <name type="scientific">Aquarana catesbeiana</name>
    <name type="common">American bullfrog</name>
    <name type="synonym">Rana catesbeiana</name>
    <dbReference type="NCBI Taxonomy" id="8400"/>
    <lineage>
        <taxon>Eukaryota</taxon>
        <taxon>Metazoa</taxon>
        <taxon>Chordata</taxon>
        <taxon>Craniata</taxon>
        <taxon>Vertebrata</taxon>
        <taxon>Euteleostomi</taxon>
        <taxon>Amphibia</taxon>
        <taxon>Batrachia</taxon>
        <taxon>Anura</taxon>
        <taxon>Neobatrachia</taxon>
        <taxon>Ranoidea</taxon>
        <taxon>Ranidae</taxon>
        <taxon>Aquarana</taxon>
    </lineage>
</organism>
<evidence type="ECO:0000313" key="1">
    <source>
        <dbReference type="EMBL" id="PIO31288.1"/>
    </source>
</evidence>
<sequence length="197" mass="22125">MYNQSCYTPGFSWFTEVTRAMPCSKCDVTVLDYNRCLFFFFCAPLGRFPFTSCPTAKTGSERKSLQSEGDPWLSPELVTPLENFPSIPVLLVQPSVILSSKRTLILPEQPISQGRDKGRAGGNAALGTAEQVGKEWTQGSKPILRQALTVWVPFCILARGATTISIHLFMHCGNDRRLIDMDIVLFTPLFENNWLWQ</sequence>